<evidence type="ECO:0000256" key="1">
    <source>
        <dbReference type="ARBA" id="ARBA00005564"/>
    </source>
</evidence>
<dbReference type="InterPro" id="IPR015943">
    <property type="entry name" value="WD40/YVTN_repeat-like_dom_sf"/>
</dbReference>
<dbReference type="GO" id="GO:0017057">
    <property type="term" value="F:6-phosphogluconolactonase activity"/>
    <property type="evidence" value="ECO:0007669"/>
    <property type="project" value="TreeGrafter"/>
</dbReference>
<dbReference type="InterPro" id="IPR013320">
    <property type="entry name" value="ConA-like_dom_sf"/>
</dbReference>
<dbReference type="PANTHER" id="PTHR30344:SF1">
    <property type="entry name" value="6-PHOSPHOGLUCONOLACTONASE"/>
    <property type="match status" value="1"/>
</dbReference>
<reference evidence="3" key="1">
    <citation type="submission" date="2022-11" db="UniProtKB">
        <authorList>
            <consortium name="WormBaseParasite"/>
        </authorList>
    </citation>
    <scope>IDENTIFICATION</scope>
</reference>
<comment type="similarity">
    <text evidence="1">Belongs to the cycloisomerase 2 family.</text>
</comment>
<dbReference type="SUPFAM" id="SSF49899">
    <property type="entry name" value="Concanavalin A-like lectins/glucanases"/>
    <property type="match status" value="1"/>
</dbReference>
<dbReference type="Pfam" id="PF10282">
    <property type="entry name" value="Lactonase"/>
    <property type="match status" value="1"/>
</dbReference>
<dbReference type="AlphaFoldDB" id="A0A914DPF9"/>
<accession>A0A914DPF9</accession>
<evidence type="ECO:0000313" key="2">
    <source>
        <dbReference type="Proteomes" id="UP000887540"/>
    </source>
</evidence>
<organism evidence="2 3">
    <name type="scientific">Acrobeloides nanus</name>
    <dbReference type="NCBI Taxonomy" id="290746"/>
    <lineage>
        <taxon>Eukaryota</taxon>
        <taxon>Metazoa</taxon>
        <taxon>Ecdysozoa</taxon>
        <taxon>Nematoda</taxon>
        <taxon>Chromadorea</taxon>
        <taxon>Rhabditida</taxon>
        <taxon>Tylenchina</taxon>
        <taxon>Cephalobomorpha</taxon>
        <taxon>Cephaloboidea</taxon>
        <taxon>Cephalobidae</taxon>
        <taxon>Acrobeloides</taxon>
    </lineage>
</organism>
<dbReference type="SUPFAM" id="SSF51004">
    <property type="entry name" value="C-terminal (heme d1) domain of cytochrome cd1-nitrite reductase"/>
    <property type="match status" value="1"/>
</dbReference>
<dbReference type="InterPro" id="IPR043136">
    <property type="entry name" value="B30.2/SPRY_sf"/>
</dbReference>
<name>A0A914DPF9_9BILA</name>
<evidence type="ECO:0000313" key="3">
    <source>
        <dbReference type="WBParaSite" id="ACRNAN_scaffold3110.g17976.t1"/>
    </source>
</evidence>
<dbReference type="WBParaSite" id="ACRNAN_scaffold3110.g17976.t1">
    <property type="protein sequence ID" value="ACRNAN_scaffold3110.g17976.t1"/>
    <property type="gene ID" value="ACRNAN_scaffold3110.g17976"/>
</dbReference>
<protein>
    <submittedName>
        <fullName evidence="3">Uncharacterized protein</fullName>
    </submittedName>
</protein>
<dbReference type="InterPro" id="IPR050282">
    <property type="entry name" value="Cycloisomerase_2"/>
</dbReference>
<keyword evidence="2" id="KW-1185">Reference proteome</keyword>
<dbReference type="PANTHER" id="PTHR30344">
    <property type="entry name" value="6-PHOSPHOGLUCONOLACTONASE-RELATED"/>
    <property type="match status" value="1"/>
</dbReference>
<dbReference type="InterPro" id="IPR019405">
    <property type="entry name" value="Lactonase_7-beta_prop"/>
</dbReference>
<dbReference type="Gene3D" id="2.60.120.920">
    <property type="match status" value="1"/>
</dbReference>
<dbReference type="Gene3D" id="2.130.10.10">
    <property type="entry name" value="YVTN repeat-like/Quinoprotein amine dehydrogenase"/>
    <property type="match status" value="1"/>
</dbReference>
<sequence>MTAEIVIMVACGAAVGLFSVKFDLEQGKFSLQDSYNYSKLSYLSQTTPNFVYAISEGLDPESLIKLQVSSNSLNRANQSSSINLLKTGAAYLSSRSITNTSTRLAVAHYGSGNIEFADDSGTTLSNGPTYKFTYFSNVTSRQEAPHPHCIIPYDNMTTTDYFVTDLGADRFYLVHLDESAKTISITNYTSLDPGSGPRHILRHPKFIELIFVLTELSNSLLVYKETSPTIFTLEQKYSTLINSSSDNIDKNTTYQTGGHLGISDDGQYIIASNRGHVNSIVVFGVENSTRGTLKSVSVNGSGGFHPRFFLTHGNYLIVANRFSNNLVAFKFENGTIGAKVDEIFLQDPIAMQVVAKIDKQTPTTNLGTAPNCNNNDIGIGLNTNITGLRAMLGWDYLSTGYHGDDGKLYYSDSHRGKIYGPKYSTGDIVGCMARRGVRPDHALYPVIGFGAIGGCVRVNFGDESFVYDIKSDIEKLKKS</sequence>
<dbReference type="InterPro" id="IPR011048">
    <property type="entry name" value="Haem_d1_sf"/>
</dbReference>
<proteinExistence type="inferred from homology"/>
<dbReference type="Proteomes" id="UP000887540">
    <property type="component" value="Unplaced"/>
</dbReference>